<dbReference type="InterPro" id="IPR017896">
    <property type="entry name" value="4Fe4S_Fe-S-bd"/>
</dbReference>
<evidence type="ECO:0000256" key="1">
    <source>
        <dbReference type="ARBA" id="ARBA00001927"/>
    </source>
</evidence>
<keyword evidence="8" id="KW-0249">Electron transport</keyword>
<dbReference type="GO" id="GO:0009325">
    <property type="term" value="C:nitrate reductase complex"/>
    <property type="evidence" value="ECO:0007669"/>
    <property type="project" value="InterPro"/>
</dbReference>
<dbReference type="FunFam" id="3.30.70.20:FF:000005">
    <property type="entry name" value="Respiratory nitrate reductase beta subunit"/>
    <property type="match status" value="1"/>
</dbReference>
<keyword evidence="14" id="KW-1185">Reference proteome</keyword>
<dbReference type="Gene3D" id="3.30.70.20">
    <property type="match status" value="3"/>
</dbReference>
<dbReference type="GO" id="GO:0046872">
    <property type="term" value="F:metal ion binding"/>
    <property type="evidence" value="ECO:0007669"/>
    <property type="project" value="UniProtKB-KW"/>
</dbReference>
<proteinExistence type="predicted"/>
<dbReference type="STRING" id="1123392.GCA_000376425_00984"/>
<feature type="domain" description="4Fe-4S ferredoxin-type" evidence="12">
    <location>
        <begin position="7"/>
        <end position="35"/>
    </location>
</feature>
<keyword evidence="5" id="KW-0004">4Fe-4S</keyword>
<dbReference type="PANTHER" id="PTHR43518">
    <property type="entry name" value="NITRATE REDUCTASE BETA SUBUNIT"/>
    <property type="match status" value="1"/>
</dbReference>
<protein>
    <submittedName>
        <fullName evidence="13">Nitrate reductase</fullName>
    </submittedName>
</protein>
<dbReference type="Pfam" id="PF14711">
    <property type="entry name" value="Nitr_red_bet_C"/>
    <property type="match status" value="1"/>
</dbReference>
<dbReference type="GO" id="GO:0009061">
    <property type="term" value="P:anaerobic respiration"/>
    <property type="evidence" value="ECO:0007669"/>
    <property type="project" value="TreeGrafter"/>
</dbReference>
<evidence type="ECO:0000256" key="6">
    <source>
        <dbReference type="ARBA" id="ARBA00022723"/>
    </source>
</evidence>
<comment type="subcellular location">
    <subcellularLocation>
        <location evidence="3">Cell envelope</location>
    </subcellularLocation>
</comment>
<evidence type="ECO:0000256" key="11">
    <source>
        <dbReference type="ARBA" id="ARBA00023291"/>
    </source>
</evidence>
<dbReference type="AlphaFoldDB" id="A0A106BP20"/>
<evidence type="ECO:0000259" key="12">
    <source>
        <dbReference type="PROSITE" id="PS51379"/>
    </source>
</evidence>
<keyword evidence="6" id="KW-0479">Metal-binding</keyword>
<sequence length="514" mass="57751">MKVRAQIAMVLNLDKCIGCHTCSITCKNVWTSREGMEYAWFNNVETKPGIGYPKQWENQDIWNGGWKLKGDGKLEPRQGSRLKILANIFGNPNLPEIDDYYEPFTYDYQHLQKAPLSETPPTARPISAITGKKMDKINWGPNWEDDLGGEFSSRGRDKNFDNVQKEMHSTFENTFMMYLPRLCEHCLNPTCVASCPSGSIYKREEDGIVLVDQDKCRGWRMCISGCPYKKIYFNWKSGKAEKCIFCYPRIEAGQPTVCSESCVGRIRYLGVILYDADRIEEAASVVDEKELYEAQLKIFLDPNDPEVIAAARAEGVPEAWLDAAVASPVYKMAIDWKIAFPLHPEYRTLPMVWYVPPLSPIQSAAESGKMGMNGIIPDTKSLRIPITYLANLLTGGKEKPIVTALDRLLAMRAYMRGKSVEGIPNTAALDQVGLTSAQADEMYRYLAIANYEDRFVIPTTHREEALNTFEEKSSCGFTFGNGCSDGVSKPSLFGNRKNSVPVDLSQLHAKKKTG</sequence>
<gene>
    <name evidence="13" type="primary">narH</name>
    <name evidence="13" type="ORF">ABW22_08285</name>
</gene>
<evidence type="ECO:0000256" key="10">
    <source>
        <dbReference type="ARBA" id="ARBA00023014"/>
    </source>
</evidence>
<reference evidence="13 14" key="1">
    <citation type="journal article" date="2015" name="Appl. Environ. Microbiol.">
        <title>Aerobic and Anaerobic Thiosulfate Oxidation by a Cold-Adapted, Subglacial Chemoautotroph.</title>
        <authorList>
            <person name="Harrold Z.R."/>
            <person name="Skidmore M.L."/>
            <person name="Hamilton T.L."/>
            <person name="Desch L."/>
            <person name="Amada K."/>
            <person name="van Gelder W."/>
            <person name="Glover K."/>
            <person name="Roden E.E."/>
            <person name="Boyd E.S."/>
        </authorList>
    </citation>
    <scope>NUCLEOTIDE SEQUENCE [LARGE SCALE GENOMIC DNA]</scope>
    <source>
        <strain evidence="13 14">RG</strain>
    </source>
</reference>
<dbReference type="InterPro" id="IPR038262">
    <property type="entry name" value="Nitr_red_bet_C_sf"/>
</dbReference>
<keyword evidence="9" id="KW-0408">Iron</keyword>
<dbReference type="GO" id="GO:0051539">
    <property type="term" value="F:4 iron, 4 sulfur cluster binding"/>
    <property type="evidence" value="ECO:0007669"/>
    <property type="project" value="UniProtKB-KW"/>
</dbReference>
<evidence type="ECO:0000256" key="5">
    <source>
        <dbReference type="ARBA" id="ARBA00022485"/>
    </source>
</evidence>
<dbReference type="Pfam" id="PF13247">
    <property type="entry name" value="Fer4_11"/>
    <property type="match status" value="1"/>
</dbReference>
<evidence type="ECO:0000256" key="4">
    <source>
        <dbReference type="ARBA" id="ARBA00022448"/>
    </source>
</evidence>
<evidence type="ECO:0000256" key="7">
    <source>
        <dbReference type="ARBA" id="ARBA00022737"/>
    </source>
</evidence>
<dbReference type="EMBL" id="LDUG01000021">
    <property type="protein sequence ID" value="KVW96030.1"/>
    <property type="molecule type" value="Genomic_DNA"/>
</dbReference>
<evidence type="ECO:0000313" key="14">
    <source>
        <dbReference type="Proteomes" id="UP000064243"/>
    </source>
</evidence>
<dbReference type="FunFam" id="3.30.70.20:FF:000008">
    <property type="entry name" value="Respiratory nitrate reductase beta subunit"/>
    <property type="match status" value="1"/>
</dbReference>
<dbReference type="Gene3D" id="1.10.3650.10">
    <property type="entry name" value="nitrate reductase domain like"/>
    <property type="match status" value="1"/>
</dbReference>
<dbReference type="FunFam" id="3.30.70.20:FF:000010">
    <property type="entry name" value="Respiratory nitrate reductase beta subunit"/>
    <property type="match status" value="1"/>
</dbReference>
<dbReference type="GO" id="GO:0009055">
    <property type="term" value="F:electron transfer activity"/>
    <property type="evidence" value="ECO:0007669"/>
    <property type="project" value="TreeGrafter"/>
</dbReference>
<dbReference type="NCBIfam" id="TIGR01660">
    <property type="entry name" value="narH"/>
    <property type="match status" value="1"/>
</dbReference>
<comment type="cofactor">
    <cofactor evidence="2">
        <name>[4Fe-4S] cluster</name>
        <dbReference type="ChEBI" id="CHEBI:49883"/>
    </cofactor>
</comment>
<evidence type="ECO:0000313" key="13">
    <source>
        <dbReference type="EMBL" id="KVW96030.1"/>
    </source>
</evidence>
<evidence type="ECO:0000256" key="8">
    <source>
        <dbReference type="ARBA" id="ARBA00022982"/>
    </source>
</evidence>
<feature type="domain" description="4Fe-4S ferredoxin-type" evidence="12">
    <location>
        <begin position="174"/>
        <end position="205"/>
    </location>
</feature>
<evidence type="ECO:0000256" key="2">
    <source>
        <dbReference type="ARBA" id="ARBA00001966"/>
    </source>
</evidence>
<keyword evidence="4" id="KW-0813">Transport</keyword>
<dbReference type="OrthoDB" id="9779457at2"/>
<keyword evidence="10" id="KW-0411">Iron-sulfur</keyword>
<dbReference type="GO" id="GO:0051538">
    <property type="term" value="F:3 iron, 4 sulfur cluster binding"/>
    <property type="evidence" value="ECO:0007669"/>
    <property type="project" value="UniProtKB-KW"/>
</dbReference>
<dbReference type="InterPro" id="IPR006547">
    <property type="entry name" value="NO3_Rdtase_bsu"/>
</dbReference>
<accession>A0A106BP20</accession>
<feature type="domain" description="4Fe-4S ferredoxin-type" evidence="12">
    <location>
        <begin position="207"/>
        <end position="236"/>
    </location>
</feature>
<keyword evidence="11" id="KW-0003">3Fe-4S</keyword>
<comment type="cofactor">
    <cofactor evidence="1">
        <name>[3Fe-4S] cluster</name>
        <dbReference type="ChEBI" id="CHEBI:21137"/>
    </cofactor>
</comment>
<dbReference type="GO" id="GO:0016020">
    <property type="term" value="C:membrane"/>
    <property type="evidence" value="ECO:0007669"/>
    <property type="project" value="TreeGrafter"/>
</dbReference>
<evidence type="ECO:0000256" key="9">
    <source>
        <dbReference type="ARBA" id="ARBA00023004"/>
    </source>
</evidence>
<dbReference type="InterPro" id="IPR029263">
    <property type="entry name" value="Nitr_red_bet_C"/>
</dbReference>
<dbReference type="PANTHER" id="PTHR43518:SF1">
    <property type="entry name" value="RESPIRATORY NITRATE REDUCTASE 1 BETA CHAIN"/>
    <property type="match status" value="1"/>
</dbReference>
<dbReference type="Proteomes" id="UP000064243">
    <property type="component" value="Unassembled WGS sequence"/>
</dbReference>
<organism evidence="13 14">
    <name type="scientific">Thiobacillus denitrificans</name>
    <dbReference type="NCBI Taxonomy" id="36861"/>
    <lineage>
        <taxon>Bacteria</taxon>
        <taxon>Pseudomonadati</taxon>
        <taxon>Pseudomonadota</taxon>
        <taxon>Betaproteobacteria</taxon>
        <taxon>Nitrosomonadales</taxon>
        <taxon>Thiobacillaceae</taxon>
        <taxon>Thiobacillus</taxon>
    </lineage>
</organism>
<dbReference type="PATRIC" id="fig|36861.3.peg.1308"/>
<comment type="caution">
    <text evidence="13">The sequence shown here is derived from an EMBL/GenBank/DDBJ whole genome shotgun (WGS) entry which is preliminary data.</text>
</comment>
<evidence type="ECO:0000256" key="3">
    <source>
        <dbReference type="ARBA" id="ARBA00004196"/>
    </source>
</evidence>
<name>A0A106BP20_THIDE</name>
<keyword evidence="7" id="KW-0677">Repeat</keyword>
<dbReference type="SUPFAM" id="SSF54862">
    <property type="entry name" value="4Fe-4S ferredoxins"/>
    <property type="match status" value="1"/>
</dbReference>
<dbReference type="PROSITE" id="PS51379">
    <property type="entry name" value="4FE4S_FER_2"/>
    <property type="match status" value="3"/>
</dbReference>
<dbReference type="GO" id="GO:0030313">
    <property type="term" value="C:cell envelope"/>
    <property type="evidence" value="ECO:0007669"/>
    <property type="project" value="UniProtKB-SubCell"/>
</dbReference>
<dbReference type="eggNOG" id="COG1140">
    <property type="taxonomic scope" value="Bacteria"/>
</dbReference>
<dbReference type="GO" id="GO:0008940">
    <property type="term" value="F:nitrate reductase activity"/>
    <property type="evidence" value="ECO:0007669"/>
    <property type="project" value="InterPro"/>
</dbReference>
<dbReference type="CDD" id="cd10557">
    <property type="entry name" value="NarH_beta-like"/>
    <property type="match status" value="1"/>
</dbReference>
<dbReference type="GO" id="GO:0042126">
    <property type="term" value="P:nitrate metabolic process"/>
    <property type="evidence" value="ECO:0007669"/>
    <property type="project" value="InterPro"/>
</dbReference>
<dbReference type="RefSeq" id="WP_059754718.1">
    <property type="nucleotide sequence ID" value="NZ_LDUG01000021.1"/>
</dbReference>